<evidence type="ECO:0000256" key="4">
    <source>
        <dbReference type="ARBA" id="ARBA00022777"/>
    </source>
</evidence>
<dbReference type="GO" id="GO:0005524">
    <property type="term" value="F:ATP binding"/>
    <property type="evidence" value="ECO:0007669"/>
    <property type="project" value="UniProtKB-KW"/>
</dbReference>
<evidence type="ECO:0000256" key="5">
    <source>
        <dbReference type="ARBA" id="ARBA00022840"/>
    </source>
</evidence>
<comment type="caution">
    <text evidence="8">The sequence shown here is derived from an EMBL/GenBank/DDBJ whole genome shotgun (WGS) entry which is preliminary data.</text>
</comment>
<dbReference type="PIRSF" id="PIRSF000535">
    <property type="entry name" value="1PFK/6PFK/LacC"/>
    <property type="match status" value="1"/>
</dbReference>
<evidence type="ECO:0000256" key="6">
    <source>
        <dbReference type="PIRNR" id="PIRNR000535"/>
    </source>
</evidence>
<dbReference type="Pfam" id="PF00294">
    <property type="entry name" value="PfkB"/>
    <property type="match status" value="1"/>
</dbReference>
<dbReference type="CDD" id="cd01164">
    <property type="entry name" value="FruK_PfkB_like"/>
    <property type="match status" value="1"/>
</dbReference>
<dbReference type="InterPro" id="IPR017583">
    <property type="entry name" value="Tagatose/fructose_Pkinase"/>
</dbReference>
<dbReference type="NCBIfam" id="TIGR03168">
    <property type="entry name" value="1-PFK"/>
    <property type="match status" value="1"/>
</dbReference>
<dbReference type="InterPro" id="IPR002173">
    <property type="entry name" value="Carboh/pur_kinase_PfkB_CS"/>
</dbReference>
<name>A0A432X0Z5_9GAMM</name>
<keyword evidence="4" id="KW-0418">Kinase</keyword>
<evidence type="ECO:0000313" key="9">
    <source>
        <dbReference type="Proteomes" id="UP000286976"/>
    </source>
</evidence>
<comment type="similarity">
    <text evidence="1 6">Belongs to the carbohydrate kinase PfkB family.</text>
</comment>
<evidence type="ECO:0000259" key="7">
    <source>
        <dbReference type="Pfam" id="PF00294"/>
    </source>
</evidence>
<dbReference type="PANTHER" id="PTHR46566:SF2">
    <property type="entry name" value="ATP-DEPENDENT 6-PHOSPHOFRUCTOKINASE ISOZYME 2"/>
    <property type="match status" value="1"/>
</dbReference>
<dbReference type="RefSeq" id="WP_126757704.1">
    <property type="nucleotide sequence ID" value="NZ_PIPQ01000005.1"/>
</dbReference>
<accession>A0A432X0Z5</accession>
<dbReference type="Gene3D" id="3.40.1190.20">
    <property type="match status" value="1"/>
</dbReference>
<evidence type="ECO:0000256" key="1">
    <source>
        <dbReference type="ARBA" id="ARBA00010688"/>
    </source>
</evidence>
<evidence type="ECO:0000256" key="2">
    <source>
        <dbReference type="ARBA" id="ARBA00022679"/>
    </source>
</evidence>
<dbReference type="PANTHER" id="PTHR46566">
    <property type="entry name" value="1-PHOSPHOFRUCTOKINASE-RELATED"/>
    <property type="match status" value="1"/>
</dbReference>
<reference evidence="8 9" key="1">
    <citation type="journal article" date="2011" name="Front. Microbiol.">
        <title>Genomic signatures of strain selection and enhancement in Bacillus atrophaeus var. globigii, a historical biowarfare simulant.</title>
        <authorList>
            <person name="Gibbons H.S."/>
            <person name="Broomall S.M."/>
            <person name="McNew L.A."/>
            <person name="Daligault H."/>
            <person name="Chapman C."/>
            <person name="Bruce D."/>
            <person name="Karavis M."/>
            <person name="Krepps M."/>
            <person name="McGregor P.A."/>
            <person name="Hong C."/>
            <person name="Park K.H."/>
            <person name="Akmal A."/>
            <person name="Feldman A."/>
            <person name="Lin J.S."/>
            <person name="Chang W.E."/>
            <person name="Higgs B.W."/>
            <person name="Demirev P."/>
            <person name="Lindquist J."/>
            <person name="Liem A."/>
            <person name="Fochler E."/>
            <person name="Read T.D."/>
            <person name="Tapia R."/>
            <person name="Johnson S."/>
            <person name="Bishop-Lilly K.A."/>
            <person name="Detter C."/>
            <person name="Han C."/>
            <person name="Sozhamannan S."/>
            <person name="Rosenzweig C.N."/>
            <person name="Skowronski E.W."/>
        </authorList>
    </citation>
    <scope>NUCLEOTIDE SEQUENCE [LARGE SCALE GENOMIC DNA]</scope>
    <source>
        <strain evidence="8 9">AIT1</strain>
    </source>
</reference>
<dbReference type="PROSITE" id="PS00583">
    <property type="entry name" value="PFKB_KINASES_1"/>
    <property type="match status" value="1"/>
</dbReference>
<evidence type="ECO:0000313" key="8">
    <source>
        <dbReference type="EMBL" id="RUO39829.1"/>
    </source>
</evidence>
<dbReference type="InterPro" id="IPR011611">
    <property type="entry name" value="PfkB_dom"/>
</dbReference>
<proteinExistence type="inferred from homology"/>
<keyword evidence="5" id="KW-0067">ATP-binding</keyword>
<keyword evidence="9" id="KW-1185">Reference proteome</keyword>
<feature type="domain" description="Carbohydrate kinase PfkB" evidence="7">
    <location>
        <begin position="15"/>
        <end position="296"/>
    </location>
</feature>
<dbReference type="OrthoDB" id="9801219at2"/>
<gene>
    <name evidence="8" type="ORF">CWE15_08730</name>
</gene>
<protein>
    <recommendedName>
        <fullName evidence="6">Phosphofructokinase</fullName>
    </recommendedName>
</protein>
<keyword evidence="3" id="KW-0547">Nucleotide-binding</keyword>
<dbReference type="AlphaFoldDB" id="A0A432X0Z5"/>
<dbReference type="GO" id="GO:0005829">
    <property type="term" value="C:cytosol"/>
    <property type="evidence" value="ECO:0007669"/>
    <property type="project" value="TreeGrafter"/>
</dbReference>
<evidence type="ECO:0000256" key="3">
    <source>
        <dbReference type="ARBA" id="ARBA00022741"/>
    </source>
</evidence>
<keyword evidence="2 6" id="KW-0808">Transferase</keyword>
<dbReference type="Proteomes" id="UP000286976">
    <property type="component" value="Unassembled WGS sequence"/>
</dbReference>
<dbReference type="SUPFAM" id="SSF53613">
    <property type="entry name" value="Ribokinase-like"/>
    <property type="match status" value="1"/>
</dbReference>
<organism evidence="8 9">
    <name type="scientific">Aliidiomarina taiwanensis</name>
    <dbReference type="NCBI Taxonomy" id="946228"/>
    <lineage>
        <taxon>Bacteria</taxon>
        <taxon>Pseudomonadati</taxon>
        <taxon>Pseudomonadota</taxon>
        <taxon>Gammaproteobacteria</taxon>
        <taxon>Alteromonadales</taxon>
        <taxon>Idiomarinaceae</taxon>
        <taxon>Aliidiomarina</taxon>
    </lineage>
</organism>
<dbReference type="EMBL" id="PIPQ01000005">
    <property type="protein sequence ID" value="RUO39829.1"/>
    <property type="molecule type" value="Genomic_DNA"/>
</dbReference>
<dbReference type="GO" id="GO:0003872">
    <property type="term" value="F:6-phosphofructokinase activity"/>
    <property type="evidence" value="ECO:0007669"/>
    <property type="project" value="TreeGrafter"/>
</dbReference>
<dbReference type="InterPro" id="IPR029056">
    <property type="entry name" value="Ribokinase-like"/>
</dbReference>
<sequence length="316" mass="34193">MNAPDIVTLTINPAIDVFGVTDEIFSDSKSRCEKASSLPGGGGINVARNIYRMGSSVTAVFPAGGLTGNLLKQLMNEDGTPFVATDIAEETRQNFAITERKGQKMHHFVFPGPQLSEQEYQACHNALFSFAPQPEYLVLTGSLPDNIPNNFYKNITEQANQKGIKVILDTSGEALKESLYAGTYLAKLNRREFASLGFDEHVSIQELAKQMTGLVHDGAVDHLIVTLNRGGAVLVSKNGESYYFEAPSVHIVSHVGAGDSFVSALTHQLNKGASLQQATHYGVAAAAVTVQLEGNQLHDLNWLERMVSEVIAHPLP</sequence>